<name>A0A8S9PU63_BRACR</name>
<dbReference type="Proteomes" id="UP000712600">
    <property type="component" value="Unassembled WGS sequence"/>
</dbReference>
<evidence type="ECO:0000256" key="6">
    <source>
        <dbReference type="SAM" id="MobiDB-lite"/>
    </source>
</evidence>
<evidence type="ECO:0000313" key="8">
    <source>
        <dbReference type="EMBL" id="KAF3523390.1"/>
    </source>
</evidence>
<organism evidence="8 9">
    <name type="scientific">Brassica cretica</name>
    <name type="common">Mustard</name>
    <dbReference type="NCBI Taxonomy" id="69181"/>
    <lineage>
        <taxon>Eukaryota</taxon>
        <taxon>Viridiplantae</taxon>
        <taxon>Streptophyta</taxon>
        <taxon>Embryophyta</taxon>
        <taxon>Tracheophyta</taxon>
        <taxon>Spermatophyta</taxon>
        <taxon>Magnoliopsida</taxon>
        <taxon>eudicotyledons</taxon>
        <taxon>Gunneridae</taxon>
        <taxon>Pentapetalae</taxon>
        <taxon>rosids</taxon>
        <taxon>malvids</taxon>
        <taxon>Brassicales</taxon>
        <taxon>Brassicaceae</taxon>
        <taxon>Brassiceae</taxon>
        <taxon>Brassica</taxon>
    </lineage>
</organism>
<feature type="region of interest" description="Disordered" evidence="6">
    <location>
        <begin position="353"/>
        <end position="387"/>
    </location>
</feature>
<evidence type="ECO:0000256" key="4">
    <source>
        <dbReference type="ARBA" id="ARBA00023163"/>
    </source>
</evidence>
<feature type="compositionally biased region" description="Low complexity" evidence="6">
    <location>
        <begin position="310"/>
        <end position="319"/>
    </location>
</feature>
<gene>
    <name evidence="8" type="ORF">F2Q69_00046618</name>
</gene>
<keyword evidence="3" id="KW-0238">DNA-binding</keyword>
<reference evidence="8" key="1">
    <citation type="submission" date="2019-12" db="EMBL/GenBank/DDBJ databases">
        <title>Genome sequencing and annotation of Brassica cretica.</title>
        <authorList>
            <person name="Studholme D.J."/>
            <person name="Sarris P."/>
        </authorList>
    </citation>
    <scope>NUCLEOTIDE SEQUENCE</scope>
    <source>
        <strain evidence="8">PFS-109/04</strain>
        <tissue evidence="8">Leaf</tissue>
    </source>
</reference>
<evidence type="ECO:0000256" key="3">
    <source>
        <dbReference type="ARBA" id="ARBA00023125"/>
    </source>
</evidence>
<keyword evidence="4" id="KW-0804">Transcription</keyword>
<dbReference type="SUPFAM" id="SSF55455">
    <property type="entry name" value="SRF-like"/>
    <property type="match status" value="1"/>
</dbReference>
<dbReference type="PANTHER" id="PTHR31762:SF16">
    <property type="entry name" value="COILED-COIL PROTEIN"/>
    <property type="match status" value="1"/>
</dbReference>
<protein>
    <recommendedName>
        <fullName evidence="7">MADS-box domain-containing protein</fullName>
    </recommendedName>
</protein>
<feature type="non-terminal residue" evidence="8">
    <location>
        <position position="1"/>
    </location>
</feature>
<evidence type="ECO:0000313" key="9">
    <source>
        <dbReference type="Proteomes" id="UP000712600"/>
    </source>
</evidence>
<feature type="domain" description="MADS-box" evidence="7">
    <location>
        <begin position="1"/>
        <end position="61"/>
    </location>
</feature>
<dbReference type="PROSITE" id="PS50066">
    <property type="entry name" value="MADS_BOX_2"/>
    <property type="match status" value="1"/>
</dbReference>
<sequence length="496" mass="56046">MKKLSVRKETTQFKKPSSSLYKARVATVLKKAFELSELCGVNVCIIWFDREGNLVKTCPENDEAKMMDDKKESLKKKDNKFSEKVSEFMDSLQSQFQTLQESLFLVDQQPKETTSAVVSMDLSSNHPTTMSLGKFSILLYNHDNGAFTELANNSSGFEQLSSSCNQDYGSNYLDLLLRGEQGMMTTRPLLFSNTFHQFDHEFMQQTQPVGGQGLRFAEVGVLKRETGSLERRQGEGRFRVKACWNPPSYKIKQVLKVEYQLHSACPSRTRNQYQAHLSKYLISDESHIVATLLRHHHHKQIPHGAKRLRSSSTGKSSSSVFGRSIAPNASPVWMPPKASYYGDVPLVRSRNKGYQREASAVRDEPTKPGGLAKTGGEESAGKSQLSTGRSPVAFYFNNVSSEIAPHRQQISRYLMEQNASYSSSNASPVWMPPKASYYGDVLLVRSRNKGYQREASAVRDEPDMLQEENETVLDKLHRAEEKREAAEARVRELEKQ</sequence>
<proteinExistence type="predicted"/>
<dbReference type="PANTHER" id="PTHR31762">
    <property type="entry name" value="FAS-BINDING FACTOR-LIKE PROTEIN"/>
    <property type="match status" value="1"/>
</dbReference>
<comment type="caution">
    <text evidence="8">The sequence shown here is derived from an EMBL/GenBank/DDBJ whole genome shotgun (WGS) entry which is preliminary data.</text>
</comment>
<dbReference type="EMBL" id="QGKX02001347">
    <property type="protein sequence ID" value="KAF3523390.1"/>
    <property type="molecule type" value="Genomic_DNA"/>
</dbReference>
<dbReference type="AlphaFoldDB" id="A0A8S9PU63"/>
<accession>A0A8S9PU63</accession>
<keyword evidence="5" id="KW-0539">Nucleus</keyword>
<dbReference type="Pfam" id="PF00319">
    <property type="entry name" value="SRF-TF"/>
    <property type="match status" value="1"/>
</dbReference>
<dbReference type="InterPro" id="IPR040321">
    <property type="entry name" value="SCD2-like"/>
</dbReference>
<keyword evidence="2" id="KW-0805">Transcription regulation</keyword>
<feature type="compositionally biased region" description="Basic and acidic residues" evidence="6">
    <location>
        <begin position="472"/>
        <end position="496"/>
    </location>
</feature>
<evidence type="ECO:0000259" key="7">
    <source>
        <dbReference type="PROSITE" id="PS50066"/>
    </source>
</evidence>
<dbReference type="GO" id="GO:0003677">
    <property type="term" value="F:DNA binding"/>
    <property type="evidence" value="ECO:0007669"/>
    <property type="project" value="UniProtKB-KW"/>
</dbReference>
<dbReference type="GO" id="GO:0000911">
    <property type="term" value="P:cytokinesis by cell plate formation"/>
    <property type="evidence" value="ECO:0007669"/>
    <property type="project" value="InterPro"/>
</dbReference>
<dbReference type="GO" id="GO:0005634">
    <property type="term" value="C:nucleus"/>
    <property type="evidence" value="ECO:0007669"/>
    <property type="project" value="UniProtKB-SubCell"/>
</dbReference>
<evidence type="ECO:0000256" key="1">
    <source>
        <dbReference type="ARBA" id="ARBA00004123"/>
    </source>
</evidence>
<evidence type="ECO:0000256" key="2">
    <source>
        <dbReference type="ARBA" id="ARBA00023015"/>
    </source>
</evidence>
<dbReference type="Gene3D" id="3.40.1810.10">
    <property type="entry name" value="Transcription factor, MADS-box"/>
    <property type="match status" value="1"/>
</dbReference>
<dbReference type="InterPro" id="IPR002100">
    <property type="entry name" value="TF_MADSbox"/>
</dbReference>
<dbReference type="GO" id="GO:0046983">
    <property type="term" value="F:protein dimerization activity"/>
    <property type="evidence" value="ECO:0007669"/>
    <property type="project" value="InterPro"/>
</dbReference>
<comment type="subcellular location">
    <subcellularLocation>
        <location evidence="1">Nucleus</location>
    </subcellularLocation>
</comment>
<feature type="region of interest" description="Disordered" evidence="6">
    <location>
        <begin position="298"/>
        <end position="323"/>
    </location>
</feature>
<feature type="compositionally biased region" description="Basic residues" evidence="6">
    <location>
        <begin position="298"/>
        <end position="309"/>
    </location>
</feature>
<evidence type="ECO:0000256" key="5">
    <source>
        <dbReference type="ARBA" id="ARBA00023242"/>
    </source>
</evidence>
<dbReference type="InterPro" id="IPR036879">
    <property type="entry name" value="TF_MADSbox_sf"/>
</dbReference>
<feature type="region of interest" description="Disordered" evidence="6">
    <location>
        <begin position="452"/>
        <end position="496"/>
    </location>
</feature>